<organism evidence="6 7">
    <name type="scientific">Leptotrombidium deliense</name>
    <dbReference type="NCBI Taxonomy" id="299467"/>
    <lineage>
        <taxon>Eukaryota</taxon>
        <taxon>Metazoa</taxon>
        <taxon>Ecdysozoa</taxon>
        <taxon>Arthropoda</taxon>
        <taxon>Chelicerata</taxon>
        <taxon>Arachnida</taxon>
        <taxon>Acari</taxon>
        <taxon>Acariformes</taxon>
        <taxon>Trombidiformes</taxon>
        <taxon>Prostigmata</taxon>
        <taxon>Anystina</taxon>
        <taxon>Parasitengona</taxon>
        <taxon>Trombiculoidea</taxon>
        <taxon>Trombiculidae</taxon>
        <taxon>Leptotrombidium</taxon>
    </lineage>
</organism>
<keyword evidence="3" id="KW-0560">Oxidoreductase</keyword>
<dbReference type="VEuPathDB" id="VectorBase:LDEU013725"/>
<dbReference type="AlphaFoldDB" id="A0A443RSS5"/>
<keyword evidence="7" id="KW-1185">Reference proteome</keyword>
<dbReference type="InterPro" id="IPR013786">
    <property type="entry name" value="AcylCoA_DH/ox_N"/>
</dbReference>
<feature type="non-terminal residue" evidence="6">
    <location>
        <position position="102"/>
    </location>
</feature>
<dbReference type="EMBL" id="NCKV01041631">
    <property type="protein sequence ID" value="RWS18315.1"/>
    <property type="molecule type" value="Genomic_DNA"/>
</dbReference>
<dbReference type="InterPro" id="IPR009100">
    <property type="entry name" value="AcylCoA_DH/oxidase_NM_dom_sf"/>
</dbReference>
<dbReference type="STRING" id="299467.A0A443RSS5"/>
<dbReference type="InterPro" id="IPR037069">
    <property type="entry name" value="AcylCoA_DH/ox_N_sf"/>
</dbReference>
<dbReference type="OrthoDB" id="10262177at2759"/>
<dbReference type="GO" id="GO:0005739">
    <property type="term" value="C:mitochondrion"/>
    <property type="evidence" value="ECO:0007669"/>
    <property type="project" value="TreeGrafter"/>
</dbReference>
<evidence type="ECO:0000313" key="6">
    <source>
        <dbReference type="EMBL" id="RWS18315.1"/>
    </source>
</evidence>
<comment type="pathway">
    <text evidence="1">Lipid metabolism.</text>
</comment>
<dbReference type="GO" id="GO:0003995">
    <property type="term" value="F:acyl-CoA dehydrogenase activity"/>
    <property type="evidence" value="ECO:0007669"/>
    <property type="project" value="TreeGrafter"/>
</dbReference>
<evidence type="ECO:0000259" key="5">
    <source>
        <dbReference type="Pfam" id="PF02771"/>
    </source>
</evidence>
<dbReference type="GO" id="GO:0006631">
    <property type="term" value="P:fatty acid metabolic process"/>
    <property type="evidence" value="ECO:0007669"/>
    <property type="project" value="UniProtKB-KW"/>
</dbReference>
<dbReference type="Gene3D" id="1.10.540.10">
    <property type="entry name" value="Acyl-CoA dehydrogenase/oxidase, N-terminal domain"/>
    <property type="match status" value="1"/>
</dbReference>
<evidence type="ECO:0000313" key="7">
    <source>
        <dbReference type="Proteomes" id="UP000288716"/>
    </source>
</evidence>
<dbReference type="GO" id="GO:0050660">
    <property type="term" value="F:flavin adenine dinucleotide binding"/>
    <property type="evidence" value="ECO:0007669"/>
    <property type="project" value="InterPro"/>
</dbReference>
<dbReference type="FunFam" id="1.10.540.10:FF:000012">
    <property type="entry name" value="Acyl-CoA dehydrogenase short/branched chain"/>
    <property type="match status" value="1"/>
</dbReference>
<dbReference type="Pfam" id="PF02771">
    <property type="entry name" value="Acyl-CoA_dh_N"/>
    <property type="match status" value="1"/>
</dbReference>
<proteinExistence type="predicted"/>
<comment type="caution">
    <text evidence="6">The sequence shown here is derived from an EMBL/GenBank/DDBJ whole genome shotgun (WGS) entry which is preliminary data.</text>
</comment>
<dbReference type="SUPFAM" id="SSF56645">
    <property type="entry name" value="Acyl-CoA dehydrogenase NM domain-like"/>
    <property type="match status" value="1"/>
</dbReference>
<feature type="domain" description="Acyl-CoA dehydrogenase/oxidase N-terminal" evidence="5">
    <location>
        <begin position="12"/>
        <end position="100"/>
    </location>
</feature>
<reference evidence="6 7" key="1">
    <citation type="journal article" date="2018" name="Gigascience">
        <title>Genomes of trombidid mites reveal novel predicted allergens and laterally-transferred genes associated with secondary metabolism.</title>
        <authorList>
            <person name="Dong X."/>
            <person name="Chaisiri K."/>
            <person name="Xia D."/>
            <person name="Armstrong S.D."/>
            <person name="Fang Y."/>
            <person name="Donnelly M.J."/>
            <person name="Kadowaki T."/>
            <person name="McGarry J.W."/>
            <person name="Darby A.C."/>
            <person name="Makepeace B.L."/>
        </authorList>
    </citation>
    <scope>NUCLEOTIDE SEQUENCE [LARGE SCALE GENOMIC DNA]</scope>
    <source>
        <strain evidence="6">UoL-UT</strain>
    </source>
</reference>
<evidence type="ECO:0000256" key="2">
    <source>
        <dbReference type="ARBA" id="ARBA00022832"/>
    </source>
</evidence>
<dbReference type="PANTHER" id="PTHR43884">
    <property type="entry name" value="ACYL-COA DEHYDROGENASE"/>
    <property type="match status" value="1"/>
</dbReference>
<evidence type="ECO:0000256" key="3">
    <source>
        <dbReference type="ARBA" id="ARBA00023002"/>
    </source>
</evidence>
<evidence type="ECO:0000256" key="1">
    <source>
        <dbReference type="ARBA" id="ARBA00005189"/>
    </source>
</evidence>
<gene>
    <name evidence="6" type="ORF">B4U80_07005</name>
</gene>
<keyword evidence="2" id="KW-0276">Fatty acid metabolism</keyword>
<evidence type="ECO:0000256" key="4">
    <source>
        <dbReference type="ARBA" id="ARBA00023098"/>
    </source>
</evidence>
<accession>A0A443RSS5</accession>
<dbReference type="Proteomes" id="UP000288716">
    <property type="component" value="Unassembled WGS sequence"/>
</dbReference>
<protein>
    <submittedName>
        <fullName evidence="6">Short/branched chain specific acyl-CoA dehydrogenase-like protein</fullName>
    </submittedName>
</protein>
<keyword evidence="4" id="KW-0443">Lipid metabolism</keyword>
<dbReference type="PANTHER" id="PTHR43884:SF1">
    <property type="entry name" value="SHORT_BRANCHED CHAIN SPECIFIC ACYL-COA DEHYDROGENASE, MITOCHONDRIAL"/>
    <property type="match status" value="1"/>
</dbReference>
<name>A0A443RSS5_9ACAR</name>
<sequence length="102" mass="11406">MPLQYAPLSRLSEDEMALKEMVAKLAKDKIEPKVKEMDESSMMQRELIDELFKNGLMGVEISEKYNGTGANFFSAILVVEELAKVDPSMSALCDVHQTLVLP</sequence>